<evidence type="ECO:0000256" key="1">
    <source>
        <dbReference type="SAM" id="MobiDB-lite"/>
    </source>
</evidence>
<dbReference type="InterPro" id="IPR025736">
    <property type="entry name" value="PucR_C-HTH_dom"/>
</dbReference>
<feature type="domain" description="PucR C-terminal helix-turn-helix" evidence="2">
    <location>
        <begin position="317"/>
        <end position="373"/>
    </location>
</feature>
<dbReference type="PANTHER" id="PTHR33744">
    <property type="entry name" value="CARBOHYDRATE DIACID REGULATOR"/>
    <property type="match status" value="1"/>
</dbReference>
<sequence>MPQHQSPPVGLLPRPDDHRAHAAAGPERTPYDLPTIAAQCARIAHADLESLDFAAELAWVSDAAAAAAARGIPIEEILQAMHEAVCAALATPAPAKVTGPTTPMRYLARTSTTVRALDLLTSTISSAYVLQLRALTHSSPEETLAAALLAGTASSTQARQCGIEAADEYHVLALTIPSRRDSPPPPVNRRPGRSGALRRMQAELAGRYPGRALAVLSDDGGTLLIPVDGPPAEAVISQLSRVAGAPITAASVTAATAEIPEAAERAHTTLDVVQRLGLPSGIHHFTDLALEYQLTRPGPGREHLGRLLAPLDDHPELLTTLRCHLASDLSRSCTARRLHVHANTVDYRLKRIAQLTGLDLTRADGVWLLRSAFVAHSYARGGRVGA</sequence>
<feature type="region of interest" description="Disordered" evidence="1">
    <location>
        <begin position="1"/>
        <end position="29"/>
    </location>
</feature>
<dbReference type="AlphaFoldDB" id="A0A6P1CZ02"/>
<gene>
    <name evidence="3" type="ORF">GV791_23315</name>
</gene>
<accession>A0A6P1CZ02</accession>
<evidence type="ECO:0000259" key="2">
    <source>
        <dbReference type="Pfam" id="PF13556"/>
    </source>
</evidence>
<organism evidence="3 4">
    <name type="scientific">Nocardia cyriacigeorgica</name>
    <dbReference type="NCBI Taxonomy" id="135487"/>
    <lineage>
        <taxon>Bacteria</taxon>
        <taxon>Bacillati</taxon>
        <taxon>Actinomycetota</taxon>
        <taxon>Actinomycetes</taxon>
        <taxon>Mycobacteriales</taxon>
        <taxon>Nocardiaceae</taxon>
        <taxon>Nocardia</taxon>
    </lineage>
</organism>
<reference evidence="3 4" key="1">
    <citation type="submission" date="2020-01" db="EMBL/GenBank/DDBJ databases">
        <title>Genetics and antimicrobial susceptibilities of Nocardia species isolated from the soil; a comparison with species isolated from humans.</title>
        <authorList>
            <person name="Carrasco G."/>
            <person name="Monzon S."/>
            <person name="Sansegundo M."/>
            <person name="Garcia E."/>
            <person name="Garrido N."/>
            <person name="Medina M.J."/>
            <person name="Villalon P."/>
            <person name="Ramirez-Arocha A.C."/>
            <person name="Jimenez P."/>
            <person name="Cuesta I."/>
            <person name="Valdezate S."/>
        </authorList>
    </citation>
    <scope>NUCLEOTIDE SEQUENCE [LARGE SCALE GENOMIC DNA]</scope>
    <source>
        <strain evidence="3 4">CNM20110626</strain>
    </source>
</reference>
<protein>
    <submittedName>
        <fullName evidence="3">PucR family transcriptional regulator</fullName>
    </submittedName>
</protein>
<dbReference type="Gene3D" id="1.10.10.2840">
    <property type="entry name" value="PucR C-terminal helix-turn-helix domain"/>
    <property type="match status" value="1"/>
</dbReference>
<proteinExistence type="predicted"/>
<name>A0A6P1CZ02_9NOCA</name>
<dbReference type="Pfam" id="PF13556">
    <property type="entry name" value="HTH_30"/>
    <property type="match status" value="1"/>
</dbReference>
<dbReference type="InterPro" id="IPR042070">
    <property type="entry name" value="PucR_C-HTH_sf"/>
</dbReference>
<dbReference type="RefSeq" id="WP_163846742.1">
    <property type="nucleotide sequence ID" value="NZ_AP026979.1"/>
</dbReference>
<comment type="caution">
    <text evidence="3">The sequence shown here is derived from an EMBL/GenBank/DDBJ whole genome shotgun (WGS) entry which is preliminary data.</text>
</comment>
<evidence type="ECO:0000313" key="4">
    <source>
        <dbReference type="Proteomes" id="UP000471166"/>
    </source>
</evidence>
<dbReference type="Proteomes" id="UP000471166">
    <property type="component" value="Unassembled WGS sequence"/>
</dbReference>
<dbReference type="PANTHER" id="PTHR33744:SF1">
    <property type="entry name" value="DNA-BINDING TRANSCRIPTIONAL ACTIVATOR ADER"/>
    <property type="match status" value="1"/>
</dbReference>
<dbReference type="InterPro" id="IPR051448">
    <property type="entry name" value="CdaR-like_regulators"/>
</dbReference>
<evidence type="ECO:0000313" key="3">
    <source>
        <dbReference type="EMBL" id="NEW35475.1"/>
    </source>
</evidence>
<dbReference type="EMBL" id="JAAGVB010000045">
    <property type="protein sequence ID" value="NEW35475.1"/>
    <property type="molecule type" value="Genomic_DNA"/>
</dbReference>